<dbReference type="KEGG" id="ffu:CLAFUR5_04968"/>
<proteinExistence type="predicted"/>
<evidence type="ECO:0000313" key="2">
    <source>
        <dbReference type="Proteomes" id="UP000756132"/>
    </source>
</evidence>
<organism evidence="1 2">
    <name type="scientific">Passalora fulva</name>
    <name type="common">Tomato leaf mold</name>
    <name type="synonym">Cladosporium fulvum</name>
    <dbReference type="NCBI Taxonomy" id="5499"/>
    <lineage>
        <taxon>Eukaryota</taxon>
        <taxon>Fungi</taxon>
        <taxon>Dikarya</taxon>
        <taxon>Ascomycota</taxon>
        <taxon>Pezizomycotina</taxon>
        <taxon>Dothideomycetes</taxon>
        <taxon>Dothideomycetidae</taxon>
        <taxon>Mycosphaerellales</taxon>
        <taxon>Mycosphaerellaceae</taxon>
        <taxon>Fulvia</taxon>
    </lineage>
</organism>
<dbReference type="GeneID" id="71984846"/>
<gene>
    <name evidence="1" type="ORF">CLAFUR5_04968</name>
</gene>
<sequence>MLLEADLMMMQSDVEFSRGGPDGTRDLFTLGTEMLVDALRRGLNVADMLEHNHVLALASHGGGEVSKK</sequence>
<reference evidence="1" key="2">
    <citation type="journal article" date="2022" name="Microb. Genom.">
        <title>A chromosome-scale genome assembly of the tomato pathogen Cladosporium fulvum reveals a compartmentalized genome architecture and the presence of a dispensable chromosome.</title>
        <authorList>
            <person name="Zaccaron A.Z."/>
            <person name="Chen L.H."/>
            <person name="Samaras A."/>
            <person name="Stergiopoulos I."/>
        </authorList>
    </citation>
    <scope>NUCLEOTIDE SEQUENCE</scope>
    <source>
        <strain evidence="1">Race5_Kim</strain>
    </source>
</reference>
<dbReference type="AlphaFoldDB" id="A0A9Q8P763"/>
<dbReference type="Proteomes" id="UP000756132">
    <property type="component" value="Chromosome 4"/>
</dbReference>
<keyword evidence="2" id="KW-1185">Reference proteome</keyword>
<protein>
    <submittedName>
        <fullName evidence="1">Uncharacterized protein</fullName>
    </submittedName>
</protein>
<name>A0A9Q8P763_PASFU</name>
<dbReference type="RefSeq" id="XP_047760130.1">
    <property type="nucleotide sequence ID" value="XM_047904116.1"/>
</dbReference>
<dbReference type="EMBL" id="CP090166">
    <property type="protein sequence ID" value="UJO15764.1"/>
    <property type="molecule type" value="Genomic_DNA"/>
</dbReference>
<reference evidence="1" key="1">
    <citation type="submission" date="2021-12" db="EMBL/GenBank/DDBJ databases">
        <authorList>
            <person name="Zaccaron A."/>
            <person name="Stergiopoulos I."/>
        </authorList>
    </citation>
    <scope>NUCLEOTIDE SEQUENCE</scope>
    <source>
        <strain evidence="1">Race5_Kim</strain>
    </source>
</reference>
<accession>A0A9Q8P763</accession>
<evidence type="ECO:0000313" key="1">
    <source>
        <dbReference type="EMBL" id="UJO15764.1"/>
    </source>
</evidence>